<accession>A0A0G1PC08</accession>
<keyword evidence="1" id="KW-0472">Membrane</keyword>
<organism evidence="2 3">
    <name type="scientific">Candidatus Amesbacteria bacterium GW2011_GWC2_45_19</name>
    <dbReference type="NCBI Taxonomy" id="1618366"/>
    <lineage>
        <taxon>Bacteria</taxon>
        <taxon>Candidatus Amesiibacteriota</taxon>
    </lineage>
</organism>
<dbReference type="AlphaFoldDB" id="A0A0G1PC08"/>
<dbReference type="EMBL" id="LCKS01000005">
    <property type="protein sequence ID" value="KKU02938.1"/>
    <property type="molecule type" value="Genomic_DNA"/>
</dbReference>
<name>A0A0G1PC08_9BACT</name>
<feature type="transmembrane region" description="Helical" evidence="1">
    <location>
        <begin position="6"/>
        <end position="25"/>
    </location>
</feature>
<dbReference type="Proteomes" id="UP000034264">
    <property type="component" value="Unassembled WGS sequence"/>
</dbReference>
<evidence type="ECO:0000256" key="1">
    <source>
        <dbReference type="SAM" id="Phobius"/>
    </source>
</evidence>
<evidence type="ECO:0000313" key="2">
    <source>
        <dbReference type="EMBL" id="KKU02938.1"/>
    </source>
</evidence>
<gene>
    <name evidence="2" type="ORF">UX05_C0005G0015</name>
</gene>
<evidence type="ECO:0000313" key="3">
    <source>
        <dbReference type="Proteomes" id="UP000034264"/>
    </source>
</evidence>
<keyword evidence="1" id="KW-0812">Transmembrane</keyword>
<reference evidence="2 3" key="1">
    <citation type="journal article" date="2015" name="Nature">
        <title>rRNA introns, odd ribosomes, and small enigmatic genomes across a large radiation of phyla.</title>
        <authorList>
            <person name="Brown C.T."/>
            <person name="Hug L.A."/>
            <person name="Thomas B.C."/>
            <person name="Sharon I."/>
            <person name="Castelle C.J."/>
            <person name="Singh A."/>
            <person name="Wilkins M.J."/>
            <person name="Williams K.H."/>
            <person name="Banfield J.F."/>
        </authorList>
    </citation>
    <scope>NUCLEOTIDE SEQUENCE [LARGE SCALE GENOMIC DNA]</scope>
</reference>
<comment type="caution">
    <text evidence="2">The sequence shown here is derived from an EMBL/GenBank/DDBJ whole genome shotgun (WGS) entry which is preliminary data.</text>
</comment>
<evidence type="ECO:0008006" key="4">
    <source>
        <dbReference type="Google" id="ProtNLM"/>
    </source>
</evidence>
<keyword evidence="1" id="KW-1133">Transmembrane helix</keyword>
<proteinExistence type="predicted"/>
<sequence>MSKLKLLILIALIIGLGFSVYYLAFARRAWDGQSRFTVISVSDGVRVASFDPRTAEGIKIIFPPNWMIGGTGGKGEWLADKVGRADLVAENLGILYTTSQSDMDWRDRWLWWGWGRKVKWQEVEAEQWMKKERTVDGAEVWRLRETWDTAAREMLASRAVAEERLMVTVVNMTDEPGLAVRVARRIENSGLRVVATQTGEGGIQGCQVRSSKQSKSKIGVRLMVRSLGCSWGEAEVGENEVELFFGQR</sequence>
<protein>
    <recommendedName>
        <fullName evidence="4">LytR/CpsA/Psr regulator C-terminal domain-containing protein</fullName>
    </recommendedName>
</protein>